<evidence type="ECO:0000313" key="3">
    <source>
        <dbReference type="Proteomes" id="UP000237983"/>
    </source>
</evidence>
<sequence>MSSVVPAVKLHLNKREMTFLVPLYIIGMVALISVLISLVFLRGGSVPGSEGWLTGSRNNPAFLWAFPGYLVYLGVQSIATTFPFALTLGATRRDFVAGTLLWAVLTSAYITVILAILTMIELATGHWWSGFHIFDIYILGLGDLSLLVPIVFLGSLTCLVVGGGFAASWVRWGARGPQLIATALGLVIVVGVIIVIPSAESIFASFAAWWLAVAAAVAIAISAVGAWLLLRPATVR</sequence>
<feature type="transmembrane region" description="Helical" evidence="1">
    <location>
        <begin position="100"/>
        <end position="124"/>
    </location>
</feature>
<keyword evidence="1" id="KW-0812">Transmembrane</keyword>
<feature type="transmembrane region" description="Helical" evidence="1">
    <location>
        <begin position="144"/>
        <end position="167"/>
    </location>
</feature>
<evidence type="ECO:0000256" key="1">
    <source>
        <dbReference type="SAM" id="Phobius"/>
    </source>
</evidence>
<dbReference type="AlphaFoldDB" id="A0A2T0VIH1"/>
<protein>
    <submittedName>
        <fullName evidence="2">Uncharacterized protein</fullName>
    </submittedName>
</protein>
<name>A0A2T0VIH1_9MICO</name>
<dbReference type="OrthoDB" id="3724330at2"/>
<feature type="transmembrane region" description="Helical" evidence="1">
    <location>
        <begin position="61"/>
        <end position="88"/>
    </location>
</feature>
<feature type="transmembrane region" description="Helical" evidence="1">
    <location>
        <begin position="179"/>
        <end position="196"/>
    </location>
</feature>
<dbReference type="EMBL" id="PVTL01000001">
    <property type="protein sequence ID" value="PRY70008.1"/>
    <property type="molecule type" value="Genomic_DNA"/>
</dbReference>
<dbReference type="Proteomes" id="UP000237983">
    <property type="component" value="Unassembled WGS sequence"/>
</dbReference>
<organism evidence="2 3">
    <name type="scientific">Glaciihabitans tibetensis</name>
    <dbReference type="NCBI Taxonomy" id="1266600"/>
    <lineage>
        <taxon>Bacteria</taxon>
        <taxon>Bacillati</taxon>
        <taxon>Actinomycetota</taxon>
        <taxon>Actinomycetes</taxon>
        <taxon>Micrococcales</taxon>
        <taxon>Microbacteriaceae</taxon>
        <taxon>Glaciihabitans</taxon>
    </lineage>
</organism>
<accession>A0A2T0VIH1</accession>
<evidence type="ECO:0000313" key="2">
    <source>
        <dbReference type="EMBL" id="PRY70008.1"/>
    </source>
</evidence>
<proteinExistence type="predicted"/>
<gene>
    <name evidence="2" type="ORF">B0I08_101130</name>
</gene>
<feature type="transmembrane region" description="Helical" evidence="1">
    <location>
        <begin position="208"/>
        <end position="230"/>
    </location>
</feature>
<reference evidence="2 3" key="1">
    <citation type="submission" date="2018-03" db="EMBL/GenBank/DDBJ databases">
        <title>Genomic Encyclopedia of Type Strains, Phase III (KMG-III): the genomes of soil and plant-associated and newly described type strains.</title>
        <authorList>
            <person name="Whitman W."/>
        </authorList>
    </citation>
    <scope>NUCLEOTIDE SEQUENCE [LARGE SCALE GENOMIC DNA]</scope>
    <source>
        <strain evidence="2 3">CGMCC 1.12484</strain>
    </source>
</reference>
<keyword evidence="1" id="KW-0472">Membrane</keyword>
<keyword evidence="3" id="KW-1185">Reference proteome</keyword>
<comment type="caution">
    <text evidence="2">The sequence shown here is derived from an EMBL/GenBank/DDBJ whole genome shotgun (WGS) entry which is preliminary data.</text>
</comment>
<keyword evidence="1" id="KW-1133">Transmembrane helix</keyword>
<dbReference type="RefSeq" id="WP_106208823.1">
    <property type="nucleotide sequence ID" value="NZ_PVTL01000001.1"/>
</dbReference>
<feature type="transmembrane region" description="Helical" evidence="1">
    <location>
        <begin position="21"/>
        <end position="41"/>
    </location>
</feature>